<dbReference type="RefSeq" id="WP_330928145.1">
    <property type="nucleotide sequence ID" value="NZ_CP119075.1"/>
</dbReference>
<keyword evidence="2" id="KW-0808">Transferase</keyword>
<proteinExistence type="predicted"/>
<dbReference type="SUPFAM" id="SSF53335">
    <property type="entry name" value="S-adenosyl-L-methionine-dependent methyltransferases"/>
    <property type="match status" value="1"/>
</dbReference>
<dbReference type="GO" id="GO:0008168">
    <property type="term" value="F:methyltransferase activity"/>
    <property type="evidence" value="ECO:0007669"/>
    <property type="project" value="UniProtKB-KW"/>
</dbReference>
<protein>
    <submittedName>
        <fullName evidence="2">FkbM family methyltransferase</fullName>
    </submittedName>
</protein>
<dbReference type="PANTHER" id="PTHR34203:SF15">
    <property type="entry name" value="SLL1173 PROTEIN"/>
    <property type="match status" value="1"/>
</dbReference>
<keyword evidence="2" id="KW-0489">Methyltransferase</keyword>
<evidence type="ECO:0000259" key="1">
    <source>
        <dbReference type="Pfam" id="PF05050"/>
    </source>
</evidence>
<dbReference type="InterPro" id="IPR006342">
    <property type="entry name" value="FkbM_mtfrase"/>
</dbReference>
<dbReference type="AlphaFoldDB" id="A0AAF0CSK8"/>
<dbReference type="PANTHER" id="PTHR34203">
    <property type="entry name" value="METHYLTRANSFERASE, FKBM FAMILY PROTEIN"/>
    <property type="match status" value="1"/>
</dbReference>
<organism evidence="2 3">
    <name type="scientific">Synoicihabitans lomoniglobus</name>
    <dbReference type="NCBI Taxonomy" id="2909285"/>
    <lineage>
        <taxon>Bacteria</taxon>
        <taxon>Pseudomonadati</taxon>
        <taxon>Verrucomicrobiota</taxon>
        <taxon>Opitutia</taxon>
        <taxon>Opitutales</taxon>
        <taxon>Opitutaceae</taxon>
        <taxon>Synoicihabitans</taxon>
    </lineage>
</organism>
<gene>
    <name evidence="2" type="ORF">PXH66_10505</name>
</gene>
<name>A0AAF0CSK8_9BACT</name>
<dbReference type="KEGG" id="slom:PXH66_10505"/>
<dbReference type="GO" id="GO:0032259">
    <property type="term" value="P:methylation"/>
    <property type="evidence" value="ECO:0007669"/>
    <property type="project" value="UniProtKB-KW"/>
</dbReference>
<sequence length="275" mass="31042">MSSIYHPLGFWNGLLRRPAWHLREYWRSAEYRALHRFARRLGGLPRHNAATVSFGQYTIELCDGPSFLSAWDEIFVNRIYEVAVREGEKPVLVDAGANIGLAALFWKTRMGEFDYLGFEPDPAVAALCRRNLEAWGVRGRLEERALAETEGEQCFVADGADGGRLTDGEGDGVTVKTERLSQWLPERVDLLKVDVEGAEGGVLRDIGPFLDRIRNLFVEWHYRAGEGGLGRAIALLEEAGFDCHVKVAQGPRQPFMREPVCGRFSQYLNLYAVRR</sequence>
<dbReference type="Proteomes" id="UP001218638">
    <property type="component" value="Chromosome"/>
</dbReference>
<dbReference type="NCBIfam" id="TIGR01444">
    <property type="entry name" value="fkbM_fam"/>
    <property type="match status" value="1"/>
</dbReference>
<keyword evidence="3" id="KW-1185">Reference proteome</keyword>
<dbReference type="Pfam" id="PF05050">
    <property type="entry name" value="Methyltransf_21"/>
    <property type="match status" value="1"/>
</dbReference>
<dbReference type="Gene3D" id="3.40.50.150">
    <property type="entry name" value="Vaccinia Virus protein VP39"/>
    <property type="match status" value="1"/>
</dbReference>
<dbReference type="InterPro" id="IPR029063">
    <property type="entry name" value="SAM-dependent_MTases_sf"/>
</dbReference>
<accession>A0AAF0CSK8</accession>
<dbReference type="InterPro" id="IPR052514">
    <property type="entry name" value="SAM-dependent_MTase"/>
</dbReference>
<reference evidence="2" key="1">
    <citation type="submission" date="2023-03" db="EMBL/GenBank/DDBJ databases">
        <title>Lomoglobus Profundus gen. nov., sp. nov., a novel member of the phylum Verrucomicrobia, isolated from deep-marine sediment of South China Sea.</title>
        <authorList>
            <person name="Ahmad T."/>
            <person name="Ishaq S.E."/>
            <person name="Wang F."/>
        </authorList>
    </citation>
    <scope>NUCLEOTIDE SEQUENCE</scope>
    <source>
        <strain evidence="2">LMO-M01</strain>
    </source>
</reference>
<dbReference type="EMBL" id="CP119075">
    <property type="protein sequence ID" value="WED67280.1"/>
    <property type="molecule type" value="Genomic_DNA"/>
</dbReference>
<feature type="domain" description="Methyltransferase FkbM" evidence="1">
    <location>
        <begin position="94"/>
        <end position="242"/>
    </location>
</feature>
<evidence type="ECO:0000313" key="3">
    <source>
        <dbReference type="Proteomes" id="UP001218638"/>
    </source>
</evidence>
<evidence type="ECO:0000313" key="2">
    <source>
        <dbReference type="EMBL" id="WED67280.1"/>
    </source>
</evidence>